<evidence type="ECO:0000256" key="4">
    <source>
        <dbReference type="SAM" id="MobiDB-lite"/>
    </source>
</evidence>
<evidence type="ECO:0000259" key="6">
    <source>
        <dbReference type="Pfam" id="PF18311"/>
    </source>
</evidence>
<keyword evidence="2" id="KW-0271">Exosome</keyword>
<dbReference type="CDD" id="cd22526">
    <property type="entry name" value="KH-I_Rrp40"/>
    <property type="match status" value="1"/>
</dbReference>
<feature type="region of interest" description="Disordered" evidence="4">
    <location>
        <begin position="1"/>
        <end position="22"/>
    </location>
</feature>
<dbReference type="PANTHER" id="PTHR21321:SF1">
    <property type="entry name" value="EXOSOME COMPLEX COMPONENT RRP40"/>
    <property type="match status" value="1"/>
</dbReference>
<feature type="domain" description="K Homology" evidence="5">
    <location>
        <begin position="209"/>
        <end position="236"/>
    </location>
</feature>
<dbReference type="Pfam" id="PF15985">
    <property type="entry name" value="KH_6"/>
    <property type="match status" value="1"/>
</dbReference>
<evidence type="ECO:0000256" key="2">
    <source>
        <dbReference type="ARBA" id="ARBA00022835"/>
    </source>
</evidence>
<keyword evidence="8" id="KW-1185">Reference proteome</keyword>
<gene>
    <name evidence="7" type="primary">RRP40</name>
    <name evidence="7" type="ORF">Q9L58_006637</name>
</gene>
<dbReference type="InterPro" id="IPR049469">
    <property type="entry name" value="RRP40_KH-I"/>
</dbReference>
<accession>A0ABR3GFZ3</accession>
<evidence type="ECO:0000313" key="7">
    <source>
        <dbReference type="EMBL" id="KAL0634466.1"/>
    </source>
</evidence>
<dbReference type="InterPro" id="IPR012340">
    <property type="entry name" value="NA-bd_OB-fold"/>
</dbReference>
<dbReference type="Proteomes" id="UP001447188">
    <property type="component" value="Unassembled WGS sequence"/>
</dbReference>
<evidence type="ECO:0000259" key="5">
    <source>
        <dbReference type="Pfam" id="PF15985"/>
    </source>
</evidence>
<dbReference type="SUPFAM" id="SSF50249">
    <property type="entry name" value="Nucleic acid-binding proteins"/>
    <property type="match status" value="1"/>
</dbReference>
<name>A0ABR3GFZ3_9PEZI</name>
<dbReference type="Gene3D" id="2.40.50.100">
    <property type="match status" value="1"/>
</dbReference>
<organism evidence="7 8">
    <name type="scientific">Discina gigas</name>
    <dbReference type="NCBI Taxonomy" id="1032678"/>
    <lineage>
        <taxon>Eukaryota</taxon>
        <taxon>Fungi</taxon>
        <taxon>Dikarya</taxon>
        <taxon>Ascomycota</taxon>
        <taxon>Pezizomycotina</taxon>
        <taxon>Pezizomycetes</taxon>
        <taxon>Pezizales</taxon>
        <taxon>Discinaceae</taxon>
        <taxon>Discina</taxon>
    </lineage>
</organism>
<dbReference type="Pfam" id="PF21262">
    <property type="entry name" value="RRP40_S1"/>
    <property type="match status" value="1"/>
</dbReference>
<comment type="subcellular location">
    <subcellularLocation>
        <location evidence="1">Nucleus</location>
    </subcellularLocation>
</comment>
<protein>
    <submittedName>
        <fullName evidence="7">Exosome non-catalytic core subunit rrp40</fullName>
    </submittedName>
</protein>
<evidence type="ECO:0000256" key="1">
    <source>
        <dbReference type="ARBA" id="ARBA00004123"/>
    </source>
</evidence>
<dbReference type="Gene3D" id="2.40.50.140">
    <property type="entry name" value="Nucleic acid-binding proteins"/>
    <property type="match status" value="1"/>
</dbReference>
<dbReference type="PANTHER" id="PTHR21321">
    <property type="entry name" value="PNAS-3 RELATED"/>
    <property type="match status" value="1"/>
</dbReference>
<dbReference type="InterPro" id="IPR026699">
    <property type="entry name" value="Exosome_RNA_bind1/RRP40/RRP4"/>
</dbReference>
<proteinExistence type="predicted"/>
<reference evidence="7 8" key="1">
    <citation type="submission" date="2024-02" db="EMBL/GenBank/DDBJ databases">
        <title>Discinaceae phylogenomics.</title>
        <authorList>
            <person name="Dirks A.C."/>
            <person name="James T.Y."/>
        </authorList>
    </citation>
    <scope>NUCLEOTIDE SEQUENCE [LARGE SCALE GENOMIC DNA]</scope>
    <source>
        <strain evidence="7 8">ACD0624</strain>
    </source>
</reference>
<sequence>MLVFPGDPLPSIPPPPKANTTLKVGPGLTHTPPDNIVVHKAGELNIDERRHALWIEGNGKRYIPSLNDVVIVTVLRSTSDAYICTIPSSISPAPSSTQAMLPHLAFPGATKKTRPQLYPGCTVYARISLANKHMDPELECYDAESQKAEGFGELKGGMVFNVSLGMARRLLGDGKKIRQLRLKQRKVEAEKGGEDLATDDEEISNGMEVLEELGRVLPFEVAVGRNGRVWVDSEEPKVTLCVGRCIQQSEFLTGKEQRALVREALKKL</sequence>
<feature type="domain" description="Exosome complex exonuclease Rrp40 N-terminal" evidence="6">
    <location>
        <begin position="22"/>
        <end position="61"/>
    </location>
</feature>
<evidence type="ECO:0000256" key="3">
    <source>
        <dbReference type="ARBA" id="ARBA00022884"/>
    </source>
</evidence>
<evidence type="ECO:0000313" key="8">
    <source>
        <dbReference type="Proteomes" id="UP001447188"/>
    </source>
</evidence>
<comment type="caution">
    <text evidence="7">The sequence shown here is derived from an EMBL/GenBank/DDBJ whole genome shotgun (WGS) entry which is preliminary data.</text>
</comment>
<dbReference type="EMBL" id="JBBBZM010000094">
    <property type="protein sequence ID" value="KAL0634466.1"/>
    <property type="molecule type" value="Genomic_DNA"/>
</dbReference>
<dbReference type="SUPFAM" id="SSF110324">
    <property type="entry name" value="Ribosomal L27 protein-like"/>
    <property type="match status" value="1"/>
</dbReference>
<keyword evidence="3" id="KW-0694">RNA-binding</keyword>
<dbReference type="InterPro" id="IPR004088">
    <property type="entry name" value="KH_dom_type_1"/>
</dbReference>
<dbReference type="InterPro" id="IPR041054">
    <property type="entry name" value="Rrp40_N_euk"/>
</dbReference>
<dbReference type="InterPro" id="IPR036612">
    <property type="entry name" value="KH_dom_type_1_sf"/>
</dbReference>
<dbReference type="SUPFAM" id="SSF54791">
    <property type="entry name" value="Eukaryotic type KH-domain (KH-domain type I)"/>
    <property type="match status" value="1"/>
</dbReference>
<dbReference type="Gene3D" id="3.30.1370.10">
    <property type="entry name" value="K Homology domain, type 1"/>
    <property type="match status" value="1"/>
</dbReference>
<dbReference type="Pfam" id="PF18311">
    <property type="entry name" value="Rrp40_N"/>
    <property type="match status" value="1"/>
</dbReference>
<feature type="compositionally biased region" description="Pro residues" evidence="4">
    <location>
        <begin position="7"/>
        <end position="17"/>
    </location>
</feature>